<keyword evidence="7" id="KW-0223">Dioxygenase</keyword>
<feature type="compositionally biased region" description="Low complexity" evidence="17">
    <location>
        <begin position="1492"/>
        <end position="1504"/>
    </location>
</feature>
<feature type="region of interest" description="Disordered" evidence="17">
    <location>
        <begin position="1557"/>
        <end position="1613"/>
    </location>
</feature>
<protein>
    <recommendedName>
        <fullName evidence="14">[histone H3]-dimethyl-L-lysine(9) demethylase</fullName>
        <ecNumber evidence="14">1.14.11.65</ecNumber>
    </recommendedName>
</protein>
<feature type="region of interest" description="Disordered" evidence="17">
    <location>
        <begin position="1735"/>
        <end position="1949"/>
    </location>
</feature>
<keyword evidence="20" id="KW-1185">Reference proteome</keyword>
<evidence type="ECO:0000256" key="6">
    <source>
        <dbReference type="ARBA" id="ARBA00022853"/>
    </source>
</evidence>
<keyword evidence="5" id="KW-0862">Zinc</keyword>
<dbReference type="PANTHER" id="PTHR12549">
    <property type="entry name" value="JMJC DOMAIN-CONTAINING HISTONE DEMETHYLATION PROTEIN"/>
    <property type="match status" value="1"/>
</dbReference>
<dbReference type="PANTHER" id="PTHR12549:SF38">
    <property type="entry name" value="JMJC DOMAIN-CONTAINING HISTONE DEMETHYLASE 2, ISOFORM A"/>
    <property type="match status" value="1"/>
</dbReference>
<evidence type="ECO:0000313" key="20">
    <source>
        <dbReference type="Proteomes" id="UP001497497"/>
    </source>
</evidence>
<feature type="domain" description="JmjC" evidence="18">
    <location>
        <begin position="2520"/>
        <end position="2727"/>
    </location>
</feature>
<feature type="region of interest" description="Disordered" evidence="17">
    <location>
        <begin position="1406"/>
        <end position="1519"/>
    </location>
</feature>
<dbReference type="PROSITE" id="PS51184">
    <property type="entry name" value="JMJC"/>
    <property type="match status" value="1"/>
</dbReference>
<dbReference type="FunFam" id="2.60.120.650:FF:000004">
    <property type="entry name" value="Putative lysine-specific demethylase 3B"/>
    <property type="match status" value="1"/>
</dbReference>
<dbReference type="InterPro" id="IPR054503">
    <property type="entry name" value="KDM3AB_Tudor"/>
</dbReference>
<dbReference type="InterPro" id="IPR054294">
    <property type="entry name" value="DUF7030"/>
</dbReference>
<feature type="compositionally biased region" description="Polar residues" evidence="17">
    <location>
        <begin position="1210"/>
        <end position="1222"/>
    </location>
</feature>
<feature type="coiled-coil region" evidence="16">
    <location>
        <begin position="966"/>
        <end position="1047"/>
    </location>
</feature>
<feature type="compositionally biased region" description="Low complexity" evidence="17">
    <location>
        <begin position="1429"/>
        <end position="1450"/>
    </location>
</feature>
<feature type="compositionally biased region" description="Basic and acidic residues" evidence="17">
    <location>
        <begin position="715"/>
        <end position="725"/>
    </location>
</feature>
<feature type="compositionally biased region" description="Basic and acidic residues" evidence="17">
    <location>
        <begin position="1817"/>
        <end position="1837"/>
    </location>
</feature>
<feature type="compositionally biased region" description="Polar residues" evidence="17">
    <location>
        <begin position="728"/>
        <end position="739"/>
    </location>
</feature>
<feature type="region of interest" description="Disordered" evidence="17">
    <location>
        <begin position="1627"/>
        <end position="1701"/>
    </location>
</feature>
<feature type="compositionally biased region" description="Polar residues" evidence="17">
    <location>
        <begin position="317"/>
        <end position="357"/>
    </location>
</feature>
<dbReference type="Gene3D" id="2.60.120.650">
    <property type="entry name" value="Cupin"/>
    <property type="match status" value="1"/>
</dbReference>
<feature type="compositionally biased region" description="Low complexity" evidence="17">
    <location>
        <begin position="1793"/>
        <end position="1806"/>
    </location>
</feature>
<feature type="compositionally biased region" description="Low complexity" evidence="17">
    <location>
        <begin position="1888"/>
        <end position="1913"/>
    </location>
</feature>
<evidence type="ECO:0000256" key="16">
    <source>
        <dbReference type="SAM" id="Coils"/>
    </source>
</evidence>
<evidence type="ECO:0000256" key="4">
    <source>
        <dbReference type="ARBA" id="ARBA00022771"/>
    </source>
</evidence>
<evidence type="ECO:0000259" key="18">
    <source>
        <dbReference type="PROSITE" id="PS51184"/>
    </source>
</evidence>
<feature type="region of interest" description="Disordered" evidence="17">
    <location>
        <begin position="1183"/>
        <end position="1385"/>
    </location>
</feature>
<dbReference type="GO" id="GO:0140683">
    <property type="term" value="F:histone H3K9me/H3K9me2 demethylase activity"/>
    <property type="evidence" value="ECO:0007669"/>
    <property type="project" value="UniProtKB-EC"/>
</dbReference>
<evidence type="ECO:0000256" key="7">
    <source>
        <dbReference type="ARBA" id="ARBA00022964"/>
    </source>
</evidence>
<feature type="compositionally biased region" description="Basic residues" evidence="17">
    <location>
        <begin position="1807"/>
        <end position="1816"/>
    </location>
</feature>
<keyword evidence="8" id="KW-0560">Oxidoreductase</keyword>
<evidence type="ECO:0000256" key="3">
    <source>
        <dbReference type="ARBA" id="ARBA00022723"/>
    </source>
</evidence>
<comment type="cofactor">
    <cofactor evidence="1">
        <name>Fe(2+)</name>
        <dbReference type="ChEBI" id="CHEBI:29033"/>
    </cofactor>
</comment>
<feature type="region of interest" description="Disordered" evidence="17">
    <location>
        <begin position="498"/>
        <end position="517"/>
    </location>
</feature>
<keyword evidence="3" id="KW-0479">Metal-binding</keyword>
<feature type="compositionally biased region" description="Polar residues" evidence="17">
    <location>
        <begin position="1647"/>
        <end position="1664"/>
    </location>
</feature>
<feature type="region of interest" description="Disordered" evidence="17">
    <location>
        <begin position="317"/>
        <end position="387"/>
    </location>
</feature>
<feature type="compositionally biased region" description="Polar residues" evidence="17">
    <location>
        <begin position="1313"/>
        <end position="1372"/>
    </location>
</feature>
<dbReference type="GO" id="GO:0000785">
    <property type="term" value="C:chromatin"/>
    <property type="evidence" value="ECO:0007669"/>
    <property type="project" value="TreeGrafter"/>
</dbReference>
<dbReference type="SUPFAM" id="SSF51197">
    <property type="entry name" value="Clavaminate synthase-like"/>
    <property type="match status" value="1"/>
</dbReference>
<keyword evidence="6" id="KW-0156">Chromatin regulator</keyword>
<feature type="compositionally biased region" description="Basic and acidic residues" evidence="17">
    <location>
        <begin position="1675"/>
        <end position="1684"/>
    </location>
</feature>
<evidence type="ECO:0000256" key="9">
    <source>
        <dbReference type="ARBA" id="ARBA00023004"/>
    </source>
</evidence>
<feature type="compositionally biased region" description="Basic residues" evidence="17">
    <location>
        <begin position="1665"/>
        <end position="1674"/>
    </location>
</feature>
<comment type="similarity">
    <text evidence="13">Belongs to the JHDM2 histone demethylase family.</text>
</comment>
<dbReference type="Pfam" id="PF22989">
    <property type="entry name" value="DUF7030"/>
    <property type="match status" value="1"/>
</dbReference>
<dbReference type="GO" id="GO:0008270">
    <property type="term" value="F:zinc ion binding"/>
    <property type="evidence" value="ECO:0007669"/>
    <property type="project" value="UniProtKB-KW"/>
</dbReference>
<evidence type="ECO:0000256" key="1">
    <source>
        <dbReference type="ARBA" id="ARBA00001954"/>
    </source>
</evidence>
<keyword evidence="16" id="KW-0175">Coiled coil</keyword>
<evidence type="ECO:0000256" key="12">
    <source>
        <dbReference type="ARBA" id="ARBA00023242"/>
    </source>
</evidence>
<feature type="compositionally biased region" description="Basic and acidic residues" evidence="17">
    <location>
        <begin position="1110"/>
        <end position="1133"/>
    </location>
</feature>
<feature type="compositionally biased region" description="Basic residues" evidence="17">
    <location>
        <begin position="1766"/>
        <end position="1775"/>
    </location>
</feature>
<dbReference type="Pfam" id="PF02373">
    <property type="entry name" value="JmjC"/>
    <property type="match status" value="1"/>
</dbReference>
<keyword evidence="11" id="KW-0804">Transcription</keyword>
<dbReference type="Pfam" id="PF22988">
    <property type="entry name" value="PWWP_KDM3B"/>
    <property type="match status" value="1"/>
</dbReference>
<dbReference type="EMBL" id="CAXITT010000008">
    <property type="protein sequence ID" value="CAL1526753.1"/>
    <property type="molecule type" value="Genomic_DNA"/>
</dbReference>
<dbReference type="SMART" id="SM00558">
    <property type="entry name" value="JmjC"/>
    <property type="match status" value="1"/>
</dbReference>
<feature type="compositionally biased region" description="Polar residues" evidence="17">
    <location>
        <begin position="1867"/>
        <end position="1887"/>
    </location>
</feature>
<dbReference type="InterPro" id="IPR003347">
    <property type="entry name" value="JmjC_dom"/>
</dbReference>
<evidence type="ECO:0000256" key="13">
    <source>
        <dbReference type="ARBA" id="ARBA00037987"/>
    </source>
</evidence>
<evidence type="ECO:0000256" key="14">
    <source>
        <dbReference type="ARBA" id="ARBA00038951"/>
    </source>
</evidence>
<dbReference type="GO" id="GO:0003712">
    <property type="term" value="F:transcription coregulator activity"/>
    <property type="evidence" value="ECO:0007669"/>
    <property type="project" value="TreeGrafter"/>
</dbReference>
<comment type="catalytic activity">
    <reaction evidence="15">
        <text>N(6),N(6)-dimethyl-L-lysyl(9)-[histone H3] + 2 2-oxoglutarate + 2 O2 = L-lysyl(9)-[histone H3] + 2 formaldehyde + 2 succinate + 2 CO2</text>
        <dbReference type="Rhea" id="RHEA:60188"/>
        <dbReference type="Rhea" id="RHEA-COMP:15541"/>
        <dbReference type="Rhea" id="RHEA-COMP:15546"/>
        <dbReference type="ChEBI" id="CHEBI:15379"/>
        <dbReference type="ChEBI" id="CHEBI:16526"/>
        <dbReference type="ChEBI" id="CHEBI:16810"/>
        <dbReference type="ChEBI" id="CHEBI:16842"/>
        <dbReference type="ChEBI" id="CHEBI:29969"/>
        <dbReference type="ChEBI" id="CHEBI:30031"/>
        <dbReference type="ChEBI" id="CHEBI:61976"/>
        <dbReference type="EC" id="1.14.11.65"/>
    </reaction>
</comment>
<evidence type="ECO:0000256" key="11">
    <source>
        <dbReference type="ARBA" id="ARBA00023163"/>
    </source>
</evidence>
<name>A0AAV2GZI2_LYMST</name>
<feature type="compositionally biased region" description="Polar residues" evidence="17">
    <location>
        <begin position="2239"/>
        <end position="2257"/>
    </location>
</feature>
<feature type="compositionally biased region" description="Basic and acidic residues" evidence="17">
    <location>
        <begin position="1229"/>
        <end position="1249"/>
    </location>
</feature>
<feature type="compositionally biased region" description="Basic and acidic residues" evidence="17">
    <location>
        <begin position="758"/>
        <end position="773"/>
    </location>
</feature>
<comment type="caution">
    <text evidence="19">The sequence shown here is derived from an EMBL/GenBank/DDBJ whole genome shotgun (WGS) entry which is preliminary data.</text>
</comment>
<comment type="subcellular location">
    <subcellularLocation>
        <location evidence="2">Nucleus</location>
    </subcellularLocation>
</comment>
<evidence type="ECO:0000256" key="17">
    <source>
        <dbReference type="SAM" id="MobiDB-lite"/>
    </source>
</evidence>
<dbReference type="Pfam" id="PF22987">
    <property type="entry name" value="Tudor_KDM3B"/>
    <property type="match status" value="1"/>
</dbReference>
<dbReference type="EC" id="1.14.11.65" evidence="14"/>
<accession>A0AAV2GZI2</accession>
<feature type="compositionally biased region" description="Polar residues" evidence="17">
    <location>
        <begin position="1474"/>
        <end position="1491"/>
    </location>
</feature>
<feature type="compositionally biased region" description="Basic and acidic residues" evidence="17">
    <location>
        <begin position="1196"/>
        <end position="1207"/>
    </location>
</feature>
<evidence type="ECO:0000313" key="19">
    <source>
        <dbReference type="EMBL" id="CAL1526753.1"/>
    </source>
</evidence>
<evidence type="ECO:0000256" key="2">
    <source>
        <dbReference type="ARBA" id="ARBA00004123"/>
    </source>
</evidence>
<dbReference type="GO" id="GO:0006357">
    <property type="term" value="P:regulation of transcription by RNA polymerase II"/>
    <property type="evidence" value="ECO:0007669"/>
    <property type="project" value="TreeGrafter"/>
</dbReference>
<dbReference type="Proteomes" id="UP001497497">
    <property type="component" value="Unassembled WGS sequence"/>
</dbReference>
<feature type="region of interest" description="Disordered" evidence="17">
    <location>
        <begin position="698"/>
        <end position="783"/>
    </location>
</feature>
<feature type="compositionally biased region" description="Polar residues" evidence="17">
    <location>
        <begin position="1736"/>
        <end position="1765"/>
    </location>
</feature>
<keyword evidence="4" id="KW-0863">Zinc-finger</keyword>
<dbReference type="InterPro" id="IPR045109">
    <property type="entry name" value="LSDs-like"/>
</dbReference>
<feature type="compositionally biased region" description="Basic residues" evidence="17">
    <location>
        <begin position="358"/>
        <end position="381"/>
    </location>
</feature>
<gene>
    <name evidence="19" type="ORF">GSLYS_00000930001</name>
</gene>
<keyword evidence="10" id="KW-0805">Transcription regulation</keyword>
<evidence type="ECO:0000256" key="8">
    <source>
        <dbReference type="ARBA" id="ARBA00023002"/>
    </source>
</evidence>
<feature type="compositionally biased region" description="Low complexity" evidence="17">
    <location>
        <begin position="639"/>
        <end position="649"/>
    </location>
</feature>
<feature type="region of interest" description="Disordered" evidence="17">
    <location>
        <begin position="1110"/>
        <end position="1147"/>
    </location>
</feature>
<keyword evidence="9" id="KW-0408">Iron</keyword>
<dbReference type="InterPro" id="IPR054504">
    <property type="entry name" value="PWWP_KDM3B"/>
</dbReference>
<feature type="compositionally biased region" description="Basic and acidic residues" evidence="17">
    <location>
        <begin position="1936"/>
        <end position="1946"/>
    </location>
</feature>
<reference evidence="19 20" key="1">
    <citation type="submission" date="2024-04" db="EMBL/GenBank/DDBJ databases">
        <authorList>
            <consortium name="Genoscope - CEA"/>
            <person name="William W."/>
        </authorList>
    </citation>
    <scope>NUCLEOTIDE SEQUENCE [LARGE SCALE GENOMIC DNA]</scope>
</reference>
<organism evidence="19 20">
    <name type="scientific">Lymnaea stagnalis</name>
    <name type="common">Great pond snail</name>
    <name type="synonym">Helix stagnalis</name>
    <dbReference type="NCBI Taxonomy" id="6523"/>
    <lineage>
        <taxon>Eukaryota</taxon>
        <taxon>Metazoa</taxon>
        <taxon>Spiralia</taxon>
        <taxon>Lophotrochozoa</taxon>
        <taxon>Mollusca</taxon>
        <taxon>Gastropoda</taxon>
        <taxon>Heterobranchia</taxon>
        <taxon>Euthyneura</taxon>
        <taxon>Panpulmonata</taxon>
        <taxon>Hygrophila</taxon>
        <taxon>Lymnaeoidea</taxon>
        <taxon>Lymnaeidae</taxon>
        <taxon>Lymnaea</taxon>
    </lineage>
</organism>
<feature type="compositionally biased region" description="Polar residues" evidence="17">
    <location>
        <begin position="1627"/>
        <end position="1639"/>
    </location>
</feature>
<evidence type="ECO:0000256" key="5">
    <source>
        <dbReference type="ARBA" id="ARBA00022833"/>
    </source>
</evidence>
<evidence type="ECO:0000256" key="10">
    <source>
        <dbReference type="ARBA" id="ARBA00023015"/>
    </source>
</evidence>
<evidence type="ECO:0000256" key="15">
    <source>
        <dbReference type="ARBA" id="ARBA00047648"/>
    </source>
</evidence>
<feature type="compositionally biased region" description="Polar residues" evidence="17">
    <location>
        <begin position="1838"/>
        <end position="1852"/>
    </location>
</feature>
<dbReference type="GO" id="GO:0000118">
    <property type="term" value="C:histone deacetylase complex"/>
    <property type="evidence" value="ECO:0007669"/>
    <property type="project" value="TreeGrafter"/>
</dbReference>
<feature type="region of interest" description="Disordered" evidence="17">
    <location>
        <begin position="2218"/>
        <end position="2297"/>
    </location>
</feature>
<feature type="region of interest" description="Disordered" evidence="17">
    <location>
        <begin position="636"/>
        <end position="655"/>
    </location>
</feature>
<keyword evidence="12" id="KW-0539">Nucleus</keyword>
<feature type="compositionally biased region" description="Basic and acidic residues" evidence="17">
    <location>
        <begin position="2269"/>
        <end position="2283"/>
    </location>
</feature>
<proteinExistence type="inferred from homology"/>
<sequence>MAYKSREELVGKRFLSVKSEGKLKVSKISEWEWRSGFVRAVSSRDSSNAKFTVLVEFDDTGWKSREHVKVHEVFHEFLVEHTLSWIQNKNSEDVSGTALLPALCFKAIVDKAGLFQQSKRPVEFLSDRLLSIVEDKDIAFYKEGDENKLLPVKDNPDIVKLVKAWTDYQDGQKILLTTPTVLLGYRVEVYRTEGTTQWYTAVIKSYNHANKSLTLTDDTVLEEHNEDPTLIQMHLIGDGVVDSILNGVDVGVAQRRRPRCTVTKQNSKDSASVTRITSSSQAFQDISQVLQNSHSDLDLSASRVAVSSLAGNISSSCQGKFSNTNTASPVTTSHNSSSRVTKSRLSGSQSQPKNSKQTPKRKSDHSTKAAKKPTGGKKIKKSASDENLETGATVCKQTCNVVVQRIEEDNKKYSKGKEKTRQKPQKLRIKSVDNKKSIDLEGATFKETTCLLNSSKGGEKSATNISWCESADVSTESCSTESKDQPKDNTKVVREAKNVSSVSNENQPGTLISNVGNLTSRDNHGEKTACARGVTNLSASASISASNDVVGPSVPNLNSEKLNCQVDCPPGTNHEHRPGLTTNKVILKSVNEQSSTKQIVEIDLSETIVQKQLGIVSTDFNSDEDMHYKKQMLRAGGNVSSQPSSQVPSITEGIDVNHSLTDQLAKRSKGNDKYNLNGDSNSGAEAVASAEVFSSNPISSHHHLDRSESNSNLTKPHEFIGDRHSAFTCVQSRSNTTTPASEDRADSRASDSQLPGHASDDKRPGSRLDDLRSVRSSPGSSPLVVDRHEAVHIYRDPELMRKNPVQSNVQNILAAQQKMNQPFPTVHSSLSGASATSQSSAAFSGITPLTTRSLLNTMAYPNPHQLPPSISHHLTLPTHGYPMDSLVRAQQLVALQQQQQQQQQLMGYNIGTSAPTMATLEALWQRKFPSTPVPTQWMHPKTQESLLSGDLAAALHREHIHQHQMVEQERREIERMGMERERERMELERREKERKDLIERERIEKEKIEREKAERERERLEKERLDKERIERERQEWEHKKNQERILRESSVDTVAAVDQHFAESLTRLATQQGISMFPSITRGTGRGFIPKTEGHHPIPSHGLVYHEKQYDQRKDDKVVKREPETLPDDKRYLGKAPSEKNSVFPGYSYSGGYPPASGVSQSSQKPVFNLYGYPSSHSTITTEQLKQRGLIPDARQVKEEVSDKKHIYSSITPHGSNSVPSNPAYLPKDIKREQHSSVIVKRETKPGIKMENPVAAHSHHNSPSSSSPRPQHPRPAHTPEHRPDRPLSSSTSPATGIHPHLLHHSSPVPSGPNHSQPTHSTAFRSIESHTSPRSQSPYKPATSQPQTMPQPLNFCKSPNANKKSLEQQPTQVHAGYPPSVAQAPVSLPSSYSYSLIQQGLVPNPIYSQGGTTHPAGPPITQLNPSQVSLSGAPQSSPQGPKPSQLSPPGSKRKSGSKESTTSNRKKSKGLVENSGSSQSIFIPVTTPQILTNPSPYTTTNSSTAFTKPVTTTSSSSLSITSLPSINTPSYMDSFKSFVENTVQIAFLQDEKKAQEKAERERGIVPTSNNKLETCPQDKKQDFSSQPLVCGSNPATAPTLRPDLPPSNASDSYNSRIMETINRVANNQVDTDSDTLSASSPPPQIKPSDTNSPLNKGGNTSSTSHPHHMKKAWLQRHDEDKKSETPVPAQSEEDSNPSLSHVRDVISCVENSAAILSERGHETLSASPANVVVTLPNGNVSDLNNHNDESTSSASESEMQGSAKTGSKKRVKPRKPTVGSAKKSKSDSDRDTSTPPLNSTSNSNSNCRKKMNANKRNKPDKDNKLKEDSLSAKKEEQAFSSSKQSRDNSPVPSKQLEKTKAAVNSAHVISSPSPHSERSNPSPALSESNTANMSPASSTSSSSNSTTATTVTSKLGITNSKSLSKENKDKKKTRRSKESFSKDSKKSSSFNKPLVKMTVATLKRTMVPFIQDGPCSEITPKLTKCRECKMTPVQRSKKQPNIFCRFYAFRRLKYNPRGIVTIHGFSELSDADPDDIEPWLPRFPVEEPDLDVENSKFIIDKVGDKFCELVEQEREAKSWAGEDVKIVWKRAVMGVREMCDVCDTTLFNMHWVCHKCGFVVCLDCYKVRIKEGKRPISDDKWLTCSSNRQSHKASEMMLTQIIPSDALWELGRLIHDIRTKWSIPSNCPCGGSNSENKLVSKNGINQQLLNAVTTRKLPNGFATDEHGNKHSKSKKHQDTSSLKSLDSYNPDTTSSPLSILAEVASMEPESNRDKLDSKRKLDKTTVPGDEFLEDSEKKSGCSTLRELLTKTAGKPKVTNDKKSKKGSGFSTLDHIIQAVVEKSCTDGGTPFKFLHYTPRLGGWKREIPIMVHNLTETSVLYPDVPHSWLCDGRLLRLHDAHHKGNLQIFQEQWKRGQPVLVSCANKKMDINLWKPEVFSKEFGHLENEVVNCRTGNAIIGHTMGEFWDGFENLKNRPLDDGKDPMLLKLKDWPPGDDFSELLPSRFQDLMQALPLPEYTQRNGKLNLASRLPDFLVRPDLGPKMYNAYGSSHFPKEGTTNLHLDISDAVNVMVYVGIPWDGPGGRKAQEEAAVKAIDDAGCDSITKKRVRETHEIPGALWHIYDAHDADKIRDFLNKVAKERGEIIEKDHDAIHDQSWYLDKELCDRLLKEYGVQGYTIVQCLGDAIFIPAGAPHQVRNLHSCVKVAEDFVSPEHLNHCFRLTQEFRQLSETHSNHEDKLQVKNIIYHAVKDAIAVLREHDPDDE</sequence>
<dbReference type="GO" id="GO:0031490">
    <property type="term" value="F:chromatin DNA binding"/>
    <property type="evidence" value="ECO:0007669"/>
    <property type="project" value="TreeGrafter"/>
</dbReference>